<accession>A0ABT3J1G3</accession>
<organism evidence="1 2">
    <name type="scientific">Defluviimonas salinarum</name>
    <dbReference type="NCBI Taxonomy" id="2992147"/>
    <lineage>
        <taxon>Bacteria</taxon>
        <taxon>Pseudomonadati</taxon>
        <taxon>Pseudomonadota</taxon>
        <taxon>Alphaproteobacteria</taxon>
        <taxon>Rhodobacterales</taxon>
        <taxon>Paracoccaceae</taxon>
        <taxon>Albidovulum</taxon>
    </lineage>
</organism>
<dbReference type="EMBL" id="JAPDOG010000005">
    <property type="protein sequence ID" value="MCW3781513.1"/>
    <property type="molecule type" value="Genomic_DNA"/>
</dbReference>
<sequence>MIELFAQAAILFATSLGSAVAALFLLSFLPQRRNPASSLSGNIRALEQAVFLFADDELIDSTRSARDLLKAIPGSGTEWQRLHTFLSQRVDGIDDAFASLPDRGEVELESRGEAEIRVSAEWLDGVTRVTITDLSAEGQNVVVDALSHRAERQELEALRETLAAAPMPVWRTTAEGAVNWANPAYLDRITEQRGVEKGGLTWPLPPLFAAATAETHEPRRQKLSTGTGKSMRWYECHSVPAATGTLNFALPADREVRAESSLREFLQTLTKTFAHLPIGLAVFDRKRQLALFNPALVDLTSLGVDFLSSRPSLVSFLDRLREARVIPEPKDYHGWRQQMSELEKAAESGLYEDTWTLPSGQTYRVTGRPHPDGAVAFQIEDISSEIALTRHFRSEVALGQSVVDTLREAIAVFSTAGELILSNAAYDRLWGVETGSTLGTPTIADSRRIWQGRSEPTPVWGEIRDFVGAIGERTVWSAEISLAGGELLGCRCVPLAGGATLVGFVRREDDGAGGRPREGGRASAAALDLATL</sequence>
<evidence type="ECO:0000313" key="2">
    <source>
        <dbReference type="Proteomes" id="UP001207582"/>
    </source>
</evidence>
<evidence type="ECO:0000313" key="1">
    <source>
        <dbReference type="EMBL" id="MCW3781513.1"/>
    </source>
</evidence>
<proteinExistence type="predicted"/>
<dbReference type="Proteomes" id="UP001207582">
    <property type="component" value="Unassembled WGS sequence"/>
</dbReference>
<keyword evidence="2" id="KW-1185">Reference proteome</keyword>
<reference evidence="1 2" key="1">
    <citation type="submission" date="2022-10" db="EMBL/GenBank/DDBJ databases">
        <title>Defluviimonas sp. CAU 1641 isolated from mud.</title>
        <authorList>
            <person name="Kim W."/>
        </authorList>
    </citation>
    <scope>NUCLEOTIDE SEQUENCE [LARGE SCALE GENOMIC DNA]</scope>
    <source>
        <strain evidence="1 2">CAU 1641</strain>
    </source>
</reference>
<comment type="caution">
    <text evidence="1">The sequence shown here is derived from an EMBL/GenBank/DDBJ whole genome shotgun (WGS) entry which is preliminary data.</text>
</comment>
<gene>
    <name evidence="1" type="ORF">OM960_07895</name>
</gene>
<dbReference type="SUPFAM" id="SSF55785">
    <property type="entry name" value="PYP-like sensor domain (PAS domain)"/>
    <property type="match status" value="1"/>
</dbReference>
<dbReference type="RefSeq" id="WP_264771585.1">
    <property type="nucleotide sequence ID" value="NZ_JAPDOG010000005.1"/>
</dbReference>
<protein>
    <submittedName>
        <fullName evidence="1">PAS-domain containing protein</fullName>
    </submittedName>
</protein>
<name>A0ABT3J1G3_9RHOB</name>
<dbReference type="InterPro" id="IPR035965">
    <property type="entry name" value="PAS-like_dom_sf"/>
</dbReference>